<comment type="caution">
    <text evidence="1">The sequence shown here is derived from an EMBL/GenBank/DDBJ whole genome shotgun (WGS) entry which is preliminary data.</text>
</comment>
<dbReference type="Gene3D" id="3.50.50.60">
    <property type="entry name" value="FAD/NAD(P)-binding domain"/>
    <property type="match status" value="2"/>
</dbReference>
<accession>A0A6L3VR93</accession>
<dbReference type="SUPFAM" id="SSF51905">
    <property type="entry name" value="FAD/NAD(P)-binding domain"/>
    <property type="match status" value="2"/>
</dbReference>
<evidence type="ECO:0000313" key="1">
    <source>
        <dbReference type="EMBL" id="KAB2379346.1"/>
    </source>
</evidence>
<organism evidence="1 2">
    <name type="scientific">Actinomadura montaniterrae</name>
    <dbReference type="NCBI Taxonomy" id="1803903"/>
    <lineage>
        <taxon>Bacteria</taxon>
        <taxon>Bacillati</taxon>
        <taxon>Actinomycetota</taxon>
        <taxon>Actinomycetes</taxon>
        <taxon>Streptosporangiales</taxon>
        <taxon>Thermomonosporaceae</taxon>
        <taxon>Actinomadura</taxon>
    </lineage>
</organism>
<dbReference type="RefSeq" id="WP_151541767.1">
    <property type="nucleotide sequence ID" value="NZ_WBMR01000058.1"/>
</dbReference>
<gene>
    <name evidence="1" type="ORF">F9B16_20760</name>
</gene>
<dbReference type="Proteomes" id="UP000483004">
    <property type="component" value="Unassembled WGS sequence"/>
</dbReference>
<dbReference type="Pfam" id="PF13738">
    <property type="entry name" value="Pyr_redox_3"/>
    <property type="match status" value="1"/>
</dbReference>
<keyword evidence="2" id="KW-1185">Reference proteome</keyword>
<reference evidence="1 2" key="1">
    <citation type="submission" date="2019-09" db="EMBL/GenBank/DDBJ databases">
        <title>Actinomadura physcomitrii sp. nov., a novel actinomycete isolated from moss [Physcomitrium sphaericum (Ludw) Fuernr].</title>
        <authorList>
            <person name="Liu C."/>
            <person name="Zhuang X."/>
        </authorList>
    </citation>
    <scope>NUCLEOTIDE SEQUENCE [LARGE SCALE GENOMIC DNA]</scope>
    <source>
        <strain evidence="1 2">CYP1-1B</strain>
    </source>
</reference>
<protein>
    <submittedName>
        <fullName evidence="1">NAD(P)/FAD-dependent oxidoreductase</fullName>
    </submittedName>
</protein>
<dbReference type="AlphaFoldDB" id="A0A6L3VR93"/>
<dbReference type="InterPro" id="IPR051209">
    <property type="entry name" value="FAD-bind_Monooxygenase_sf"/>
</dbReference>
<proteinExistence type="predicted"/>
<dbReference type="InterPro" id="IPR036188">
    <property type="entry name" value="FAD/NAD-bd_sf"/>
</dbReference>
<sequence length="485" mass="54643">MAHSVVIIGSGFGGIGMAIRLREAGVHDVVVLEKAGGLGGTWRDNTYPGAACDVPSHLYSFSFERKTDWTRRFPPQPEILDYLWHCARKYGVLDKIRFGTEVTEARFDEDAALWRVSTTTGELDARVLVSACGQLNRPALPPIEGRESFAGTSFHSSRWDHGTDLRGKRVALVGTGASAIQIVPEIAKEAAELRLFQRSAPYVIDKPDRPYRAWEKAVLRTVPGAYALSRARIYAMFESRALGFVKYPKLMGLMEKGFRKHLEEQVADPALRGQLVPGYRMGCKRILLSDTYYPALGRPNVDLITDPIERVTPSGIATAREHYDVDVIVYATGFQSTDFLSPMKIVGRDGRELNEAWRDGAQAHLGITVSGFPNLFLLYGPYTNLGHNSIIYMLESQFRYVLGCVEALRRHGLDWIDVKPDVQDAFTREMRERMRATVWEAGCQSWYMTEDGKVVNNWPGFTFAYRNATRRPDPRHFTVRRATAR</sequence>
<dbReference type="PANTHER" id="PTHR42877:SF4">
    <property type="entry name" value="FAD_NAD(P)-BINDING DOMAIN-CONTAINING PROTEIN-RELATED"/>
    <property type="match status" value="1"/>
</dbReference>
<dbReference type="PRINTS" id="PR00411">
    <property type="entry name" value="PNDRDTASEI"/>
</dbReference>
<dbReference type="EMBL" id="WBMR01000058">
    <property type="protein sequence ID" value="KAB2379346.1"/>
    <property type="molecule type" value="Genomic_DNA"/>
</dbReference>
<name>A0A6L3VR93_9ACTN</name>
<dbReference type="OrthoDB" id="5168853at2"/>
<dbReference type="PANTHER" id="PTHR42877">
    <property type="entry name" value="L-ORNITHINE N(5)-MONOOXYGENASE-RELATED"/>
    <property type="match status" value="1"/>
</dbReference>
<evidence type="ECO:0000313" key="2">
    <source>
        <dbReference type="Proteomes" id="UP000483004"/>
    </source>
</evidence>